<keyword evidence="2" id="KW-0456">Lyase</keyword>
<accession>A0A1V5M6W2</accession>
<gene>
    <name evidence="2" type="primary">cyaB</name>
    <name evidence="2" type="ORF">BWY73_01591</name>
</gene>
<dbReference type="PROSITE" id="PS50125">
    <property type="entry name" value="GUANYLATE_CYCLASE_2"/>
    <property type="match status" value="1"/>
</dbReference>
<dbReference type="InterPro" id="IPR050697">
    <property type="entry name" value="Adenylyl/Guanylyl_Cyclase_3/4"/>
</dbReference>
<dbReference type="GO" id="GO:0006171">
    <property type="term" value="P:cAMP biosynthetic process"/>
    <property type="evidence" value="ECO:0007669"/>
    <property type="project" value="TreeGrafter"/>
</dbReference>
<dbReference type="EC" id="4.6.1.1" evidence="2"/>
<dbReference type="Gene3D" id="3.30.70.1230">
    <property type="entry name" value="Nucleotide cyclase"/>
    <property type="match status" value="1"/>
</dbReference>
<dbReference type="Proteomes" id="UP000485484">
    <property type="component" value="Unassembled WGS sequence"/>
</dbReference>
<feature type="domain" description="Guanylate cyclase" evidence="1">
    <location>
        <begin position="1"/>
        <end position="132"/>
    </location>
</feature>
<proteinExistence type="predicted"/>
<reference evidence="2" key="1">
    <citation type="submission" date="2017-02" db="EMBL/GenBank/DDBJ databases">
        <title>Delving into the versatile metabolic prowess of the omnipresent phylum Bacteroidetes.</title>
        <authorList>
            <person name="Nobu M.K."/>
            <person name="Mei R."/>
            <person name="Narihiro T."/>
            <person name="Kuroda K."/>
            <person name="Liu W.-T."/>
        </authorList>
    </citation>
    <scope>NUCLEOTIDE SEQUENCE</scope>
    <source>
        <strain evidence="2">ADurb.Bin417</strain>
    </source>
</reference>
<dbReference type="InterPro" id="IPR029787">
    <property type="entry name" value="Nucleotide_cyclase"/>
</dbReference>
<dbReference type="GO" id="GO:0004016">
    <property type="term" value="F:adenylate cyclase activity"/>
    <property type="evidence" value="ECO:0007669"/>
    <property type="project" value="UniProtKB-EC"/>
</dbReference>
<dbReference type="SUPFAM" id="SSF55073">
    <property type="entry name" value="Nucleotide cyclase"/>
    <property type="match status" value="1"/>
</dbReference>
<dbReference type="SMART" id="SM00044">
    <property type="entry name" value="CYCc"/>
    <property type="match status" value="1"/>
</dbReference>
<dbReference type="Pfam" id="PF00211">
    <property type="entry name" value="Guanylate_cyc"/>
    <property type="match status" value="1"/>
</dbReference>
<name>A0A1V5M6W2_UNCT6</name>
<protein>
    <submittedName>
        <fullName evidence="2">Adenylate cyclase 2</fullName>
        <ecNumber evidence="2">4.6.1.1</ecNumber>
    </submittedName>
</protein>
<evidence type="ECO:0000313" key="2">
    <source>
        <dbReference type="EMBL" id="OPZ88969.1"/>
    </source>
</evidence>
<comment type="caution">
    <text evidence="2">The sequence shown here is derived from an EMBL/GenBank/DDBJ whole genome shotgun (WGS) entry which is preliminary data.</text>
</comment>
<dbReference type="CDD" id="cd07302">
    <property type="entry name" value="CHD"/>
    <property type="match status" value="1"/>
</dbReference>
<dbReference type="GO" id="GO:0035556">
    <property type="term" value="P:intracellular signal transduction"/>
    <property type="evidence" value="ECO:0007669"/>
    <property type="project" value="InterPro"/>
</dbReference>
<dbReference type="AlphaFoldDB" id="A0A1V5M6W2"/>
<evidence type="ECO:0000259" key="1">
    <source>
        <dbReference type="PROSITE" id="PS50125"/>
    </source>
</evidence>
<organism evidence="2">
    <name type="scientific">candidate division TA06 bacterium ADurb.Bin417</name>
    <dbReference type="NCBI Taxonomy" id="1852828"/>
    <lineage>
        <taxon>Bacteria</taxon>
        <taxon>Bacteria division TA06</taxon>
    </lineage>
</organism>
<dbReference type="EMBL" id="MWAK01000429">
    <property type="protein sequence ID" value="OPZ88969.1"/>
    <property type="molecule type" value="Genomic_DNA"/>
</dbReference>
<dbReference type="PANTHER" id="PTHR43081:SF1">
    <property type="entry name" value="ADENYLATE CYCLASE, TERMINAL-DIFFERENTIATION SPECIFIC"/>
    <property type="match status" value="1"/>
</dbReference>
<dbReference type="InterPro" id="IPR001054">
    <property type="entry name" value="A/G_cyclase"/>
</dbReference>
<sequence>MLFADLRGFTRLSEGRPPEEVVRLLNEFLGLVTEAVFRNRGTLDKFIGDCAMAVFGAPLDLDEPELAAARTALEIQAGLAELASRWQTELGIGVGVGIGINTGEAVVGNIGSRRRLDYTAIGDAVNVAQRLESIAGPGVILLSEATFQALAGKIRAEAQEPVQVKNRVQPVIPYRLIAVE</sequence>
<dbReference type="PANTHER" id="PTHR43081">
    <property type="entry name" value="ADENYLATE CYCLASE, TERMINAL-DIFFERENTIATION SPECIFIC-RELATED"/>
    <property type="match status" value="1"/>
</dbReference>